<dbReference type="KEGG" id="nfl:COO91_02905"/>
<dbReference type="InterPro" id="IPR013424">
    <property type="entry name" value="Ice-binding_C"/>
</dbReference>
<evidence type="ECO:0000313" key="1">
    <source>
        <dbReference type="EMBL" id="AUB36976.1"/>
    </source>
</evidence>
<proteinExistence type="predicted"/>
<dbReference type="NCBIfam" id="TIGR02595">
    <property type="entry name" value="PEP_CTERM"/>
    <property type="match status" value="1"/>
</dbReference>
<dbReference type="AlphaFoldDB" id="A0A2K8SND0"/>
<dbReference type="Proteomes" id="UP000232003">
    <property type="component" value="Chromosome"/>
</dbReference>
<accession>A0A2K8SND0</accession>
<protein>
    <submittedName>
        <fullName evidence="1">PEP-CTERM protein-sorting domain</fullName>
    </submittedName>
</protein>
<dbReference type="EMBL" id="CP024785">
    <property type="protein sequence ID" value="AUB36976.1"/>
    <property type="molecule type" value="Genomic_DNA"/>
</dbReference>
<gene>
    <name evidence="1" type="ORF">COO91_02905</name>
</gene>
<reference evidence="1 2" key="1">
    <citation type="submission" date="2017-11" db="EMBL/GenBank/DDBJ databases">
        <title>Complete genome of a free-living desiccation-tolerant cyanobacterium and its photosynthetic adaptation to extreme terrestrial habitat.</title>
        <authorList>
            <person name="Shang J."/>
        </authorList>
    </citation>
    <scope>NUCLEOTIDE SEQUENCE [LARGE SCALE GENOMIC DNA]</scope>
    <source>
        <strain evidence="1 2">CCNUN1</strain>
    </source>
</reference>
<keyword evidence="2" id="KW-1185">Reference proteome</keyword>
<name>A0A2K8SND0_9NOSO</name>
<organism evidence="1 2">
    <name type="scientific">Nostoc flagelliforme CCNUN1</name>
    <dbReference type="NCBI Taxonomy" id="2038116"/>
    <lineage>
        <taxon>Bacteria</taxon>
        <taxon>Bacillati</taxon>
        <taxon>Cyanobacteriota</taxon>
        <taxon>Cyanophyceae</taxon>
        <taxon>Nostocales</taxon>
        <taxon>Nostocaceae</taxon>
        <taxon>Nostoc</taxon>
    </lineage>
</organism>
<sequence length="160" mass="17085">MRNGGLGSISFIEFATASPVTIGGVRLFAHNDGEYFGFRRAMSNFSLLADTNSDSVFETVVANQNINPNYALQTGNNAALPEDLDLTIPSLVGNITAQSWRLEVTQGTDIQPFEGARLVELDALPSIPTSVPEPTSVSGIALVGALGAWIKRKQKASKYV</sequence>
<evidence type="ECO:0000313" key="2">
    <source>
        <dbReference type="Proteomes" id="UP000232003"/>
    </source>
</evidence>